<proteinExistence type="predicted"/>
<dbReference type="GO" id="GO:0046872">
    <property type="term" value="F:metal ion binding"/>
    <property type="evidence" value="ECO:0007669"/>
    <property type="project" value="UniProtKB-KW"/>
</dbReference>
<keyword evidence="5" id="KW-0137">Centromere</keyword>
<evidence type="ECO:0000256" key="4">
    <source>
        <dbReference type="ARBA" id="ARBA00022833"/>
    </source>
</evidence>
<dbReference type="GO" id="GO:0007052">
    <property type="term" value="P:mitotic spindle organization"/>
    <property type="evidence" value="ECO:0000318"/>
    <property type="project" value="GO_Central"/>
</dbReference>
<reference evidence="6" key="4">
    <citation type="submission" date="2025-09" db="UniProtKB">
        <authorList>
            <consortium name="Ensembl"/>
        </authorList>
    </citation>
    <scope>IDENTIFICATION</scope>
</reference>
<dbReference type="PANTHER" id="PTHR46771:SF5">
    <property type="entry name" value="DETERIN"/>
    <property type="match status" value="1"/>
</dbReference>
<keyword evidence="7" id="KW-1185">Reference proteome</keyword>
<dbReference type="AlphaFoldDB" id="F6X972"/>
<evidence type="ECO:0000313" key="7">
    <source>
        <dbReference type="Proteomes" id="UP000008144"/>
    </source>
</evidence>
<dbReference type="GO" id="GO:0007059">
    <property type="term" value="P:chromosome segregation"/>
    <property type="evidence" value="ECO:0000318"/>
    <property type="project" value="GO_Central"/>
</dbReference>
<reference evidence="6" key="2">
    <citation type="journal article" date="2008" name="Genome Biol.">
        <title>Improved genome assembly and evidence-based global gene model set for the chordate Ciona intestinalis: new insight into intron and operon populations.</title>
        <authorList>
            <person name="Satou Y."/>
            <person name="Mineta K."/>
            <person name="Ogasawara M."/>
            <person name="Sasakura Y."/>
            <person name="Shoguchi E."/>
            <person name="Ueno K."/>
            <person name="Yamada L."/>
            <person name="Matsumoto J."/>
            <person name="Wasserscheid J."/>
            <person name="Dewar K."/>
            <person name="Wiley G.B."/>
            <person name="Macmil S.L."/>
            <person name="Roe B.A."/>
            <person name="Zeller R.W."/>
            <person name="Hastings K.E."/>
            <person name="Lemaire P."/>
            <person name="Lindquist E."/>
            <person name="Endo T."/>
            <person name="Hotta K."/>
            <person name="Inaba K."/>
        </authorList>
    </citation>
    <scope>NUCLEOTIDE SEQUENCE [LARGE SCALE GENOMIC DNA]</scope>
    <source>
        <strain evidence="6">wild type</strain>
    </source>
</reference>
<reference evidence="6" key="3">
    <citation type="submission" date="2025-08" db="UniProtKB">
        <authorList>
            <consortium name="Ensembl"/>
        </authorList>
    </citation>
    <scope>IDENTIFICATION</scope>
</reference>
<accession>F6X972</accession>
<dbReference type="InterPro" id="IPR051190">
    <property type="entry name" value="Baculoviral_IAP"/>
</dbReference>
<reference evidence="7" key="1">
    <citation type="journal article" date="2002" name="Science">
        <title>The draft genome of Ciona intestinalis: insights into chordate and vertebrate origins.</title>
        <authorList>
            <person name="Dehal P."/>
            <person name="Satou Y."/>
            <person name="Campbell R.K."/>
            <person name="Chapman J."/>
            <person name="Degnan B."/>
            <person name="De Tomaso A."/>
            <person name="Davidson B."/>
            <person name="Di Gregorio A."/>
            <person name="Gelpke M."/>
            <person name="Goodstein D.M."/>
            <person name="Harafuji N."/>
            <person name="Hastings K.E."/>
            <person name="Ho I."/>
            <person name="Hotta K."/>
            <person name="Huang W."/>
            <person name="Kawashima T."/>
            <person name="Lemaire P."/>
            <person name="Martinez D."/>
            <person name="Meinertzhagen I.A."/>
            <person name="Necula S."/>
            <person name="Nonaka M."/>
            <person name="Putnam N."/>
            <person name="Rash S."/>
            <person name="Saiga H."/>
            <person name="Satake M."/>
            <person name="Terry A."/>
            <person name="Yamada L."/>
            <person name="Wang H.G."/>
            <person name="Awazu S."/>
            <person name="Azumi K."/>
            <person name="Boore J."/>
            <person name="Branno M."/>
            <person name="Chin-Bow S."/>
            <person name="DeSantis R."/>
            <person name="Doyle S."/>
            <person name="Francino P."/>
            <person name="Keys D.N."/>
            <person name="Haga S."/>
            <person name="Hayashi H."/>
            <person name="Hino K."/>
            <person name="Imai K.S."/>
            <person name="Inaba K."/>
            <person name="Kano S."/>
            <person name="Kobayashi K."/>
            <person name="Kobayashi M."/>
            <person name="Lee B.I."/>
            <person name="Makabe K.W."/>
            <person name="Manohar C."/>
            <person name="Matassi G."/>
            <person name="Medina M."/>
            <person name="Mochizuki Y."/>
            <person name="Mount S."/>
            <person name="Morishita T."/>
            <person name="Miura S."/>
            <person name="Nakayama A."/>
            <person name="Nishizaka S."/>
            <person name="Nomoto H."/>
            <person name="Ohta F."/>
            <person name="Oishi K."/>
            <person name="Rigoutsos I."/>
            <person name="Sano M."/>
            <person name="Sasaki A."/>
            <person name="Sasakura Y."/>
            <person name="Shoguchi E."/>
            <person name="Shin-i T."/>
            <person name="Spagnuolo A."/>
            <person name="Stainier D."/>
            <person name="Suzuki M.M."/>
            <person name="Tassy O."/>
            <person name="Takatori N."/>
            <person name="Tokuoka M."/>
            <person name="Yagi K."/>
            <person name="Yoshizaki F."/>
            <person name="Wada S."/>
            <person name="Zhang C."/>
            <person name="Hyatt P.D."/>
            <person name="Larimer F."/>
            <person name="Detter C."/>
            <person name="Doggett N."/>
            <person name="Glavina T."/>
            <person name="Hawkins T."/>
            <person name="Richardson P."/>
            <person name="Lucas S."/>
            <person name="Kohara Y."/>
            <person name="Levine M."/>
            <person name="Satoh N."/>
            <person name="Rokhsar D.S."/>
        </authorList>
    </citation>
    <scope>NUCLEOTIDE SEQUENCE [LARGE SCALE GENOMIC DNA]</scope>
</reference>
<dbReference type="InParanoid" id="F6X972"/>
<dbReference type="Pfam" id="PF00653">
    <property type="entry name" value="BIR"/>
    <property type="match status" value="1"/>
</dbReference>
<dbReference type="HOGENOM" id="CLU_016347_0_3_1"/>
<dbReference type="GO" id="GO:0051233">
    <property type="term" value="C:spindle midzone"/>
    <property type="evidence" value="ECO:0000318"/>
    <property type="project" value="GO_Central"/>
</dbReference>
<keyword evidence="2" id="KW-0479">Metal-binding</keyword>
<dbReference type="GO" id="GO:0000281">
    <property type="term" value="P:mitotic cytokinesis"/>
    <property type="evidence" value="ECO:0000318"/>
    <property type="project" value="GO_Central"/>
</dbReference>
<dbReference type="FunCoup" id="F6X972">
    <property type="interactions" value="189"/>
</dbReference>
<dbReference type="STRING" id="7719.ENSCINP00000022205"/>
<evidence type="ECO:0000256" key="2">
    <source>
        <dbReference type="ARBA" id="ARBA00022723"/>
    </source>
</evidence>
<evidence type="ECO:0000313" key="6">
    <source>
        <dbReference type="Ensembl" id="ENSCINP00000022205.2"/>
    </source>
</evidence>
<dbReference type="EMBL" id="EAAA01001641">
    <property type="status" value="NOT_ANNOTATED_CDS"/>
    <property type="molecule type" value="Genomic_DNA"/>
</dbReference>
<comment type="subcellular location">
    <subcellularLocation>
        <location evidence="1">Chromosome</location>
        <location evidence="1">Centromere</location>
    </subcellularLocation>
</comment>
<dbReference type="PROSITE" id="PS50143">
    <property type="entry name" value="BIR_REPEAT_2"/>
    <property type="match status" value="1"/>
</dbReference>
<name>F6X972_CIOIN</name>
<dbReference type="Proteomes" id="UP000008144">
    <property type="component" value="Chromosome 3"/>
</dbReference>
<keyword evidence="4" id="KW-0862">Zinc</keyword>
<dbReference type="GeneTree" id="ENSGT00940000172298"/>
<dbReference type="GO" id="GO:0005737">
    <property type="term" value="C:cytoplasm"/>
    <property type="evidence" value="ECO:0000318"/>
    <property type="project" value="GO_Central"/>
</dbReference>
<dbReference type="Ensembl" id="ENSCINT00000022451.2">
    <property type="protein sequence ID" value="ENSCINP00000022205.2"/>
    <property type="gene ID" value="ENSCING00000022791.1"/>
</dbReference>
<protein>
    <submittedName>
        <fullName evidence="6">Uncharacterized protein</fullName>
    </submittedName>
</protein>
<dbReference type="GO" id="GO:0000776">
    <property type="term" value="C:kinetochore"/>
    <property type="evidence" value="ECO:0000318"/>
    <property type="project" value="GO_Central"/>
</dbReference>
<dbReference type="SUPFAM" id="SSF57924">
    <property type="entry name" value="Inhibitor of apoptosis (IAP) repeat"/>
    <property type="match status" value="1"/>
</dbReference>
<dbReference type="CDD" id="cd00022">
    <property type="entry name" value="BIR"/>
    <property type="match status" value="1"/>
</dbReference>
<dbReference type="SMART" id="SM00238">
    <property type="entry name" value="BIR"/>
    <property type="match status" value="1"/>
</dbReference>
<dbReference type="InterPro" id="IPR001370">
    <property type="entry name" value="BIR_rpt"/>
</dbReference>
<evidence type="ECO:0000256" key="1">
    <source>
        <dbReference type="ARBA" id="ARBA00004584"/>
    </source>
</evidence>
<sequence>SNQAQKMSNGSDVHAMFVYSKRLETFLGWPYVSKDGAKCVAEKMAATGFFRPNPESEPDLARCFMCKKEMEGWEPNDDPHDEHRMHSSKCPFLHDKGKDLLDITIADDIKLFYVKEIQSALKASEKFLAEFNQKHETCCDELKN</sequence>
<keyword evidence="3" id="KW-0159">Chromosome partition</keyword>
<evidence type="ECO:0000256" key="5">
    <source>
        <dbReference type="ARBA" id="ARBA00023328"/>
    </source>
</evidence>
<evidence type="ECO:0000256" key="3">
    <source>
        <dbReference type="ARBA" id="ARBA00022829"/>
    </source>
</evidence>
<dbReference type="OMA" id="EHEMMIN"/>
<organism evidence="6 7">
    <name type="scientific">Ciona intestinalis</name>
    <name type="common">Transparent sea squirt</name>
    <name type="synonym">Ascidia intestinalis</name>
    <dbReference type="NCBI Taxonomy" id="7719"/>
    <lineage>
        <taxon>Eukaryota</taxon>
        <taxon>Metazoa</taxon>
        <taxon>Chordata</taxon>
        <taxon>Tunicata</taxon>
        <taxon>Ascidiacea</taxon>
        <taxon>Phlebobranchia</taxon>
        <taxon>Cionidae</taxon>
        <taxon>Ciona</taxon>
    </lineage>
</organism>
<dbReference type="Gene3D" id="1.10.1170.10">
    <property type="entry name" value="Inhibitor Of Apoptosis Protein (2mihbC-IAP-1), Chain A"/>
    <property type="match status" value="1"/>
</dbReference>
<dbReference type="PANTHER" id="PTHR46771">
    <property type="entry name" value="DETERIN"/>
    <property type="match status" value="1"/>
</dbReference>
<dbReference type="GO" id="GO:0043066">
    <property type="term" value="P:negative regulation of apoptotic process"/>
    <property type="evidence" value="ECO:0000318"/>
    <property type="project" value="GO_Central"/>
</dbReference>
<dbReference type="GO" id="GO:0032133">
    <property type="term" value="C:chromosome passenger complex"/>
    <property type="evidence" value="ECO:0000318"/>
    <property type="project" value="GO_Central"/>
</dbReference>